<evidence type="ECO:0000313" key="2">
    <source>
        <dbReference type="Proteomes" id="UP000828768"/>
    </source>
</evidence>
<organism evidence="1 2">
    <name type="scientific">Synechococcus T7-like virus S-TIP28</name>
    <dbReference type="NCBI Taxonomy" id="1332140"/>
    <lineage>
        <taxon>Viruses</taxon>
        <taxon>Duplodnaviria</taxon>
        <taxon>Heunggongvirae</taxon>
        <taxon>Uroviricota</taxon>
        <taxon>Caudoviricetes</taxon>
        <taxon>Autographivirales</taxon>
        <taxon>Autographivirales incertae sedis</taxon>
        <taxon>Tiranvirus</taxon>
        <taxon>Tiranvirus STIP28</taxon>
    </lineage>
</organism>
<name>A0AAE8XF31_9CAUD</name>
<gene>
    <name evidence="1" type="ORF">STIP28_55</name>
</gene>
<dbReference type="EMBL" id="MZ803112">
    <property type="protein sequence ID" value="UAW01097.1"/>
    <property type="molecule type" value="Genomic_DNA"/>
</dbReference>
<proteinExistence type="predicted"/>
<dbReference type="Proteomes" id="UP000828768">
    <property type="component" value="Segment"/>
</dbReference>
<accession>A0AAE8XF31</accession>
<sequence length="115" mass="12569">MSFPSNPSLGDQYTEAGTTYEWFGPATRWQRIVTAAQYEYGPNYASLDEVRTDGADTVFTYSAGRLIKIESSDVVKDLTYNADGTLSSIAITTDTESVTKTFSYQAGVLTSFTTS</sequence>
<protein>
    <submittedName>
        <fullName evidence="1">Structural protein</fullName>
    </submittedName>
</protein>
<keyword evidence="2" id="KW-1185">Reference proteome</keyword>
<evidence type="ECO:0000313" key="1">
    <source>
        <dbReference type="EMBL" id="UAW01097.1"/>
    </source>
</evidence>
<reference evidence="1" key="1">
    <citation type="submission" date="2021-08" db="EMBL/GenBank/DDBJ databases">
        <authorList>
            <person name="Shitrit D."/>
            <person name="Kirzner S."/>
            <person name="Dekel-Bird N.P."/>
            <person name="Avrani S."/>
            <person name="Sabehi G."/>
            <person name="Perkarsky I."/>
            <person name="Peleg M."/>
            <person name="Tahan R."/>
            <person name="Kondratyeva K."/>
            <person name="Lindell D."/>
        </authorList>
    </citation>
    <scope>NUCLEOTIDE SEQUENCE</scope>
</reference>